<protein>
    <submittedName>
        <fullName evidence="1">Uncharacterized protein</fullName>
    </submittedName>
</protein>
<organism evidence="1 2">
    <name type="scientific">Klebsiella phage 6939</name>
    <dbReference type="NCBI Taxonomy" id="2912295"/>
    <lineage>
        <taxon>Viruses</taxon>
        <taxon>Duplodnaviria</taxon>
        <taxon>Heunggongvirae</taxon>
        <taxon>Uroviricota</taxon>
        <taxon>Caudoviricetes</taxon>
        <taxon>Autographivirales</taxon>
        <taxon>Autographivirales incertae sedis</taxon>
        <taxon>Reminisvirus</taxon>
        <taxon>Reminisvirus 6939</taxon>
    </lineage>
</organism>
<name>A0A9E7SBP5_9CAUD</name>
<reference evidence="1" key="1">
    <citation type="submission" date="2021-11" db="EMBL/GenBank/DDBJ databases">
        <title>The TAILOR 12: Case summaries of 12 patient that have undergone phage therapy for multidrug-resistant infections.</title>
        <authorList>
            <person name="Green S."/>
            <person name="Terwilliger A."/>
            <person name="Clark J."/>
            <person name="Salazar K."/>
            <person name="Maresso A."/>
        </authorList>
    </citation>
    <scope>NUCLEOTIDE SEQUENCE</scope>
</reference>
<dbReference type="EMBL" id="OL362271">
    <property type="protein sequence ID" value="URY99202.1"/>
    <property type="molecule type" value="Genomic_DNA"/>
</dbReference>
<proteinExistence type="predicted"/>
<gene>
    <name evidence="1" type="ORF">6939_0023</name>
</gene>
<evidence type="ECO:0000313" key="2">
    <source>
        <dbReference type="Proteomes" id="UP001056005"/>
    </source>
</evidence>
<sequence>MIKLYKSDDGSFIKSSANYKSRYLFSNDGYVWRQLHRVQGDILISTGVYRLIGNNFRRNKR</sequence>
<dbReference type="Proteomes" id="UP001056005">
    <property type="component" value="Segment"/>
</dbReference>
<evidence type="ECO:0000313" key="1">
    <source>
        <dbReference type="EMBL" id="URY99202.1"/>
    </source>
</evidence>
<keyword evidence="2" id="KW-1185">Reference proteome</keyword>
<accession>A0A9E7SBP5</accession>